<dbReference type="Proteomes" id="UP001139179">
    <property type="component" value="Unassembled WGS sequence"/>
</dbReference>
<accession>A0A9X2IN29</accession>
<dbReference type="GO" id="GO:0016791">
    <property type="term" value="F:phosphatase activity"/>
    <property type="evidence" value="ECO:0007669"/>
    <property type="project" value="TreeGrafter"/>
</dbReference>
<sequence>MGDALAVSLIRHGLTRYNEESRYLGSTDLPLSAQGRQQLTALAALPLGESDLLVTSDLLRCQETAQLLYPGRRFRTFSALRELDFGLWEGKTYEQLKEDRLYRRWLDDPTGVSPPEGEGLRDFQRRTKQAFGELLSLAEDEGADKVVVITHGGVIRQWLTEYAPLKRNFFEWHVPIGCRLTLSGKKSDVRRGLRFISLLEEPFTERINGR</sequence>
<evidence type="ECO:0000313" key="2">
    <source>
        <dbReference type="EMBL" id="MCM3713660.1"/>
    </source>
</evidence>
<name>A0A9X2IN29_9BACI</name>
<dbReference type="SMART" id="SM00855">
    <property type="entry name" value="PGAM"/>
    <property type="match status" value="1"/>
</dbReference>
<dbReference type="Pfam" id="PF00300">
    <property type="entry name" value="His_Phos_1"/>
    <property type="match status" value="1"/>
</dbReference>
<gene>
    <name evidence="2" type="ORF">M3202_06150</name>
</gene>
<dbReference type="PANTHER" id="PTHR48100">
    <property type="entry name" value="BROAD-SPECIFICITY PHOSPHATASE YOR283W-RELATED"/>
    <property type="match status" value="1"/>
</dbReference>
<reference evidence="2" key="1">
    <citation type="submission" date="2022-05" db="EMBL/GenBank/DDBJ databases">
        <title>Comparative Genomics of Spacecraft Associated Microbes.</title>
        <authorList>
            <person name="Tran M.T."/>
            <person name="Wright A."/>
            <person name="Seuylemezian A."/>
            <person name="Eisen J."/>
            <person name="Coil D."/>
        </authorList>
    </citation>
    <scope>NUCLEOTIDE SEQUENCE</scope>
    <source>
        <strain evidence="2">214.1.1</strain>
    </source>
</reference>
<dbReference type="CDD" id="cd07067">
    <property type="entry name" value="HP_PGM_like"/>
    <property type="match status" value="1"/>
</dbReference>
<dbReference type="PANTHER" id="PTHR48100:SF1">
    <property type="entry name" value="HISTIDINE PHOSPHATASE FAMILY PROTEIN-RELATED"/>
    <property type="match status" value="1"/>
</dbReference>
<evidence type="ECO:0000313" key="3">
    <source>
        <dbReference type="Proteomes" id="UP001139179"/>
    </source>
</evidence>
<proteinExistence type="predicted"/>
<protein>
    <submittedName>
        <fullName evidence="2">Histidine phosphatase family protein</fullName>
    </submittedName>
</protein>
<feature type="binding site" evidence="1">
    <location>
        <position position="60"/>
    </location>
    <ligand>
        <name>substrate</name>
    </ligand>
</feature>
<dbReference type="GO" id="GO:0005737">
    <property type="term" value="C:cytoplasm"/>
    <property type="evidence" value="ECO:0007669"/>
    <property type="project" value="TreeGrafter"/>
</dbReference>
<dbReference type="InterPro" id="IPR013078">
    <property type="entry name" value="His_Pase_superF_clade-1"/>
</dbReference>
<dbReference type="Gene3D" id="3.40.50.1240">
    <property type="entry name" value="Phosphoglycerate mutase-like"/>
    <property type="match status" value="1"/>
</dbReference>
<keyword evidence="3" id="KW-1185">Reference proteome</keyword>
<organism evidence="2 3">
    <name type="scientific">Halalkalibacter oceani</name>
    <dbReference type="NCBI Taxonomy" id="1653776"/>
    <lineage>
        <taxon>Bacteria</taxon>
        <taxon>Bacillati</taxon>
        <taxon>Bacillota</taxon>
        <taxon>Bacilli</taxon>
        <taxon>Bacillales</taxon>
        <taxon>Bacillaceae</taxon>
        <taxon>Halalkalibacter</taxon>
    </lineage>
</organism>
<dbReference type="RefSeq" id="WP_251222464.1">
    <property type="nucleotide sequence ID" value="NZ_JAMBOL010000003.1"/>
</dbReference>
<dbReference type="EMBL" id="JAMBOL010000003">
    <property type="protein sequence ID" value="MCM3713660.1"/>
    <property type="molecule type" value="Genomic_DNA"/>
</dbReference>
<dbReference type="SUPFAM" id="SSF53254">
    <property type="entry name" value="Phosphoglycerate mutase-like"/>
    <property type="match status" value="1"/>
</dbReference>
<dbReference type="InterPro" id="IPR029033">
    <property type="entry name" value="His_PPase_superfam"/>
</dbReference>
<dbReference type="AlphaFoldDB" id="A0A9X2IN29"/>
<comment type="caution">
    <text evidence="2">The sequence shown here is derived from an EMBL/GenBank/DDBJ whole genome shotgun (WGS) entry which is preliminary data.</text>
</comment>
<evidence type="ECO:0000256" key="1">
    <source>
        <dbReference type="PIRSR" id="PIRSR613078-2"/>
    </source>
</evidence>
<dbReference type="InterPro" id="IPR050275">
    <property type="entry name" value="PGM_Phosphatase"/>
</dbReference>
<feature type="binding site" evidence="1">
    <location>
        <begin position="11"/>
        <end position="18"/>
    </location>
    <ligand>
        <name>substrate</name>
    </ligand>
</feature>